<dbReference type="Pfam" id="PF20803">
    <property type="entry name" value="PaaX_M"/>
    <property type="match status" value="1"/>
</dbReference>
<name>A0A2M6WW81_9BACT</name>
<protein>
    <recommendedName>
        <fullName evidence="1">Transcriptional repressor PaaX-like central Cas2-like domain-containing protein</fullName>
    </recommendedName>
</protein>
<accession>A0A2M6WW81</accession>
<dbReference type="Gene3D" id="3.30.70.2650">
    <property type="match status" value="1"/>
</dbReference>
<dbReference type="InterPro" id="IPR048846">
    <property type="entry name" value="PaaX-like_central"/>
</dbReference>
<feature type="domain" description="Transcriptional repressor PaaX-like central Cas2-like" evidence="1">
    <location>
        <begin position="93"/>
        <end position="172"/>
    </location>
</feature>
<comment type="caution">
    <text evidence="2">The sequence shown here is derived from an EMBL/GenBank/DDBJ whole genome shotgun (WGS) entry which is preliminary data.</text>
</comment>
<dbReference type="Proteomes" id="UP000228596">
    <property type="component" value="Unassembled WGS sequence"/>
</dbReference>
<evidence type="ECO:0000259" key="1">
    <source>
        <dbReference type="Pfam" id="PF20803"/>
    </source>
</evidence>
<sequence length="180" mass="21109">MRKISNATKLLLALSDITEVTANHLDAFLFSARSATRLRRKLRMLDKEYTSSFQGLCRHGYIKRINENQFLITPKALGKVRIAKIEASGWEENVWDGYWKIISFDIPETKKKERNIFRSLIKHKGFIGVQNSFFVSPYADFEDLAELREDLKIEKYVSFFLARSYKTDDDTNLKKKFNLK</sequence>
<proteinExistence type="predicted"/>
<dbReference type="EMBL" id="PEZV01000040">
    <property type="protein sequence ID" value="PIT97059.1"/>
    <property type="molecule type" value="Genomic_DNA"/>
</dbReference>
<gene>
    <name evidence="2" type="ORF">COT77_03465</name>
</gene>
<dbReference type="AlphaFoldDB" id="A0A2M6WW81"/>
<organism evidence="2 3">
    <name type="scientific">Candidatus Berkelbacteria bacterium CG10_big_fil_rev_8_21_14_0_10_41_12</name>
    <dbReference type="NCBI Taxonomy" id="1974513"/>
    <lineage>
        <taxon>Bacteria</taxon>
        <taxon>Candidatus Berkelbacteria</taxon>
    </lineage>
</organism>
<evidence type="ECO:0000313" key="2">
    <source>
        <dbReference type="EMBL" id="PIT97059.1"/>
    </source>
</evidence>
<evidence type="ECO:0000313" key="3">
    <source>
        <dbReference type="Proteomes" id="UP000228596"/>
    </source>
</evidence>
<reference evidence="3" key="1">
    <citation type="submission" date="2017-09" db="EMBL/GenBank/DDBJ databases">
        <title>Depth-based differentiation of microbial function through sediment-hosted aquifers and enrichment of novel symbionts in the deep terrestrial subsurface.</title>
        <authorList>
            <person name="Probst A.J."/>
            <person name="Ladd B."/>
            <person name="Jarett J.K."/>
            <person name="Geller-Mcgrath D.E."/>
            <person name="Sieber C.M.K."/>
            <person name="Emerson J.B."/>
            <person name="Anantharaman K."/>
            <person name="Thomas B.C."/>
            <person name="Malmstrom R."/>
            <person name="Stieglmeier M."/>
            <person name="Klingl A."/>
            <person name="Woyke T."/>
            <person name="Ryan C.M."/>
            <person name="Banfield J.F."/>
        </authorList>
    </citation>
    <scope>NUCLEOTIDE SEQUENCE [LARGE SCALE GENOMIC DNA]</scope>
</reference>
<dbReference type="SUPFAM" id="SSF143430">
    <property type="entry name" value="TTP0101/SSO1404-like"/>
    <property type="match status" value="1"/>
</dbReference>